<feature type="domain" description="Fumarylacetoacetase-like C-terminal" evidence="2">
    <location>
        <begin position="60"/>
        <end position="260"/>
    </location>
</feature>
<keyword evidence="1" id="KW-0479">Metal-binding</keyword>
<dbReference type="Proteomes" id="UP000076128">
    <property type="component" value="Chromosome"/>
</dbReference>
<dbReference type="GO" id="GO:0046872">
    <property type="term" value="F:metal ion binding"/>
    <property type="evidence" value="ECO:0007669"/>
    <property type="project" value="UniProtKB-KW"/>
</dbReference>
<evidence type="ECO:0000259" key="2">
    <source>
        <dbReference type="Pfam" id="PF01557"/>
    </source>
</evidence>
<dbReference type="KEGG" id="daa:AKL17_3155"/>
<gene>
    <name evidence="3" type="ORF">AKL17_3155</name>
</gene>
<dbReference type="PANTHER" id="PTHR11820">
    <property type="entry name" value="ACYLPYRUVASE"/>
    <property type="match status" value="1"/>
</dbReference>
<dbReference type="InterPro" id="IPR036663">
    <property type="entry name" value="Fumarylacetoacetase_C_sf"/>
</dbReference>
<dbReference type="SUPFAM" id="SSF56529">
    <property type="entry name" value="FAH"/>
    <property type="match status" value="1"/>
</dbReference>
<sequence>MQHYLPPIRLTPPRPSPQLAPTICPQETDMADTPRFLFAPPAQTTLPVTGSDLLFPVRRVYCVGRNYAEHAREMGHDPDAEPPFFFQKNPDNLATDGRFPYPTLTADLHFEVELAVALHSGGDDIPAETALDCVFGYAAALDMTRRDLQAQAKKAGRPWEAAKAAEHSAPIGPLSPVAAVGHLDGAAISLDVNGARRQQAALAEMIWPVAGIIAHLSRLFTLAPGDVILTGTPAGVGAVQRGDVMEARVDGLAPLRVEVV</sequence>
<dbReference type="Pfam" id="PF01557">
    <property type="entry name" value="FAA_hydrolase"/>
    <property type="match status" value="1"/>
</dbReference>
<dbReference type="EMBL" id="CP012661">
    <property type="protein sequence ID" value="AMY70387.1"/>
    <property type="molecule type" value="Genomic_DNA"/>
</dbReference>
<proteinExistence type="predicted"/>
<keyword evidence="4" id="KW-1185">Reference proteome</keyword>
<evidence type="ECO:0000256" key="1">
    <source>
        <dbReference type="ARBA" id="ARBA00022723"/>
    </source>
</evidence>
<dbReference type="AlphaFoldDB" id="A0A159Z577"/>
<dbReference type="InterPro" id="IPR011234">
    <property type="entry name" value="Fumarylacetoacetase-like_C"/>
</dbReference>
<dbReference type="GO" id="GO:0018773">
    <property type="term" value="F:acetylpyruvate hydrolase activity"/>
    <property type="evidence" value="ECO:0007669"/>
    <property type="project" value="TreeGrafter"/>
</dbReference>
<name>A0A159Z577_9RHOB</name>
<dbReference type="PATRIC" id="fig|1335048.3.peg.3279"/>
<evidence type="ECO:0000313" key="4">
    <source>
        <dbReference type="Proteomes" id="UP000076128"/>
    </source>
</evidence>
<dbReference type="STRING" id="1335048.AKL17_3155"/>
<reference evidence="3 4" key="1">
    <citation type="submission" date="2015-09" db="EMBL/GenBank/DDBJ databases">
        <title>Complete genome sequence of Defluviimonas alba cai42t isolated from an oilfield in Xinjiang.</title>
        <authorList>
            <person name="Geng S."/>
            <person name="Pan X."/>
            <person name="Wu X."/>
        </authorList>
    </citation>
    <scope>NUCLEOTIDE SEQUENCE [LARGE SCALE GENOMIC DNA]</scope>
    <source>
        <strain evidence="4">cai42</strain>
    </source>
</reference>
<accession>A0A159Z577</accession>
<keyword evidence="3" id="KW-0378">Hydrolase</keyword>
<protein>
    <submittedName>
        <fullName evidence="3">Fumarylacetoacetate hydrolase</fullName>
    </submittedName>
</protein>
<evidence type="ECO:0000313" key="3">
    <source>
        <dbReference type="EMBL" id="AMY70387.1"/>
    </source>
</evidence>
<dbReference type="PANTHER" id="PTHR11820:SF90">
    <property type="entry name" value="FLUTATHIONE S-TRANSFERASE"/>
    <property type="match status" value="1"/>
</dbReference>
<dbReference type="Gene3D" id="3.90.850.10">
    <property type="entry name" value="Fumarylacetoacetase-like, C-terminal domain"/>
    <property type="match status" value="1"/>
</dbReference>
<organism evidence="3 4">
    <name type="scientific">Frigidibacter mobilis</name>
    <dbReference type="NCBI Taxonomy" id="1335048"/>
    <lineage>
        <taxon>Bacteria</taxon>
        <taxon>Pseudomonadati</taxon>
        <taxon>Pseudomonadota</taxon>
        <taxon>Alphaproteobacteria</taxon>
        <taxon>Rhodobacterales</taxon>
        <taxon>Paracoccaceae</taxon>
        <taxon>Frigidibacter</taxon>
    </lineage>
</organism>